<name>A0A1Y1IR75_KLENI</name>
<reference evidence="2 3" key="1">
    <citation type="journal article" date="2014" name="Nat. Commun.">
        <title>Klebsormidium flaccidum genome reveals primary factors for plant terrestrial adaptation.</title>
        <authorList>
            <person name="Hori K."/>
            <person name="Maruyama F."/>
            <person name="Fujisawa T."/>
            <person name="Togashi T."/>
            <person name="Yamamoto N."/>
            <person name="Seo M."/>
            <person name="Sato S."/>
            <person name="Yamada T."/>
            <person name="Mori H."/>
            <person name="Tajima N."/>
            <person name="Moriyama T."/>
            <person name="Ikeuchi M."/>
            <person name="Watanabe M."/>
            <person name="Wada H."/>
            <person name="Kobayashi K."/>
            <person name="Saito M."/>
            <person name="Masuda T."/>
            <person name="Sasaki-Sekimoto Y."/>
            <person name="Mashiguchi K."/>
            <person name="Awai K."/>
            <person name="Shimojima M."/>
            <person name="Masuda S."/>
            <person name="Iwai M."/>
            <person name="Nobusawa T."/>
            <person name="Narise T."/>
            <person name="Kondo S."/>
            <person name="Saito H."/>
            <person name="Sato R."/>
            <person name="Murakawa M."/>
            <person name="Ihara Y."/>
            <person name="Oshima-Yamada Y."/>
            <person name="Ohtaka K."/>
            <person name="Satoh M."/>
            <person name="Sonobe K."/>
            <person name="Ishii M."/>
            <person name="Ohtani R."/>
            <person name="Kanamori-Sato M."/>
            <person name="Honoki R."/>
            <person name="Miyazaki D."/>
            <person name="Mochizuki H."/>
            <person name="Umetsu J."/>
            <person name="Higashi K."/>
            <person name="Shibata D."/>
            <person name="Kamiya Y."/>
            <person name="Sato N."/>
            <person name="Nakamura Y."/>
            <person name="Tabata S."/>
            <person name="Ida S."/>
            <person name="Kurokawa K."/>
            <person name="Ohta H."/>
        </authorList>
    </citation>
    <scope>NUCLEOTIDE SEQUENCE [LARGE SCALE GENOMIC DNA]</scope>
    <source>
        <strain evidence="2 3">NIES-2285</strain>
    </source>
</reference>
<feature type="region of interest" description="Disordered" evidence="1">
    <location>
        <begin position="35"/>
        <end position="79"/>
    </location>
</feature>
<feature type="compositionally biased region" description="Basic and acidic residues" evidence="1">
    <location>
        <begin position="319"/>
        <end position="348"/>
    </location>
</feature>
<dbReference type="EMBL" id="DF237996">
    <property type="protein sequence ID" value="GAQ92552.1"/>
    <property type="molecule type" value="Genomic_DNA"/>
</dbReference>
<evidence type="ECO:0000313" key="2">
    <source>
        <dbReference type="EMBL" id="GAQ92552.1"/>
    </source>
</evidence>
<accession>A0A1Y1IR75</accession>
<organism evidence="2 3">
    <name type="scientific">Klebsormidium nitens</name>
    <name type="common">Green alga</name>
    <name type="synonym">Ulothrix nitens</name>
    <dbReference type="NCBI Taxonomy" id="105231"/>
    <lineage>
        <taxon>Eukaryota</taxon>
        <taxon>Viridiplantae</taxon>
        <taxon>Streptophyta</taxon>
        <taxon>Klebsormidiophyceae</taxon>
        <taxon>Klebsormidiales</taxon>
        <taxon>Klebsormidiaceae</taxon>
        <taxon>Klebsormidium</taxon>
    </lineage>
</organism>
<dbReference type="AlphaFoldDB" id="A0A1Y1IR75"/>
<gene>
    <name evidence="2" type="ORF">KFL_010470040</name>
</gene>
<dbReference type="Proteomes" id="UP000054558">
    <property type="component" value="Unassembled WGS sequence"/>
</dbReference>
<feature type="compositionally biased region" description="Polar residues" evidence="1">
    <location>
        <begin position="261"/>
        <end position="282"/>
    </location>
</feature>
<keyword evidence="3" id="KW-1185">Reference proteome</keyword>
<evidence type="ECO:0000256" key="1">
    <source>
        <dbReference type="SAM" id="MobiDB-lite"/>
    </source>
</evidence>
<feature type="compositionally biased region" description="Acidic residues" evidence="1">
    <location>
        <begin position="305"/>
        <end position="318"/>
    </location>
</feature>
<evidence type="ECO:0000313" key="3">
    <source>
        <dbReference type="Proteomes" id="UP000054558"/>
    </source>
</evidence>
<feature type="compositionally biased region" description="Basic and acidic residues" evidence="1">
    <location>
        <begin position="191"/>
        <end position="231"/>
    </location>
</feature>
<sequence>MPIDRWRAQAAETYGTALITGFLKKKKRKLPETPAFAKRYKLEPPAPKVAVTPTTPPVRSSPRKRQTVAEEGGGALASTPNVLGVEETEKTISAGALLQLRREGLANDPWAQHPDTDELEDDSWLQEALGSTRYPLRNRRGRAEPHSPVKWFSLWLDPLGDIPGFDNEDEWYERVPVDVSQLEGGGAKPEGALEKEKIEKESTSKPERTREESPDRTETRGESQWESRVRSTSETVSGLPRTWQGPPAPEEGAGGELVTRQRLSTPATEGRSQAGDEQTSPAKETALVDEMEEEFPREGQAQAEPDGEDPGGGDELEEEAARGSDPKGEDLDGDEAMARGEPAGEGRGKVPPAQPGAHEQVQRDAGPSAGGAPPPPLVPARHRRRLTIAMMLCKSLKAAKHRRRGHLTADLLEDQLAYVEAHWPVSIQFEWGVPEAPGPYPPECEQDPHFSHPESHTSRYMYRRLGCEPLPEWEVYYPPGHVPEGLRVHPPPPPPPPPAQMAVAFKGAASYLELVEPTARALLAQEMKGLLAFRRDRRLERVKAPVIRTEERRVWVNGKPLTGTSILDTGAMPLLIGKKGMKQLGWGKEDIIPDGVTLGLADGKSLEPFPLTREPVEFVFNKGTSAETSIRARAVVTQAPYDFLVGNVVLWSMGMVINAWREQVRYRVGWRQGRERAGEAEGYFPVDYERNVGMGTLSPAF</sequence>
<proteinExistence type="predicted"/>
<feature type="region of interest" description="Disordered" evidence="1">
    <location>
        <begin position="177"/>
        <end position="379"/>
    </location>
</feature>
<feature type="compositionally biased region" description="Low complexity" evidence="1">
    <location>
        <begin position="48"/>
        <end position="60"/>
    </location>
</feature>
<protein>
    <submittedName>
        <fullName evidence="2">Uncharacterized protein</fullName>
    </submittedName>
</protein>